<dbReference type="EMBL" id="JXTC01000053">
    <property type="protein sequence ID" value="PON94285.1"/>
    <property type="molecule type" value="Genomic_DNA"/>
</dbReference>
<keyword evidence="3" id="KW-1185">Reference proteome</keyword>
<dbReference type="AlphaFoldDB" id="A0A2P5F919"/>
<reference evidence="3" key="1">
    <citation type="submission" date="2016-06" db="EMBL/GenBank/DDBJ databases">
        <title>Parallel loss of symbiosis genes in relatives of nitrogen-fixing non-legume Parasponia.</title>
        <authorList>
            <person name="Van Velzen R."/>
            <person name="Holmer R."/>
            <person name="Bu F."/>
            <person name="Rutten L."/>
            <person name="Van Zeijl A."/>
            <person name="Liu W."/>
            <person name="Santuari L."/>
            <person name="Cao Q."/>
            <person name="Sharma T."/>
            <person name="Shen D."/>
            <person name="Roswanjaya Y."/>
            <person name="Wardhani T."/>
            <person name="Kalhor M.S."/>
            <person name="Jansen J."/>
            <person name="Van den Hoogen J."/>
            <person name="Gungor B."/>
            <person name="Hartog M."/>
            <person name="Hontelez J."/>
            <person name="Verver J."/>
            <person name="Yang W.-C."/>
            <person name="Schijlen E."/>
            <person name="Repin R."/>
            <person name="Schilthuizen M."/>
            <person name="Schranz E."/>
            <person name="Heidstra R."/>
            <person name="Miyata K."/>
            <person name="Fedorova E."/>
            <person name="Kohlen W."/>
            <person name="Bisseling T."/>
            <person name="Smit S."/>
            <person name="Geurts R."/>
        </authorList>
    </citation>
    <scope>NUCLEOTIDE SEQUENCE [LARGE SCALE GENOMIC DNA]</scope>
    <source>
        <strain evidence="3">cv. RG33-2</strain>
    </source>
</reference>
<accession>A0A2P5F919</accession>
<feature type="compositionally biased region" description="Polar residues" evidence="1">
    <location>
        <begin position="17"/>
        <end position="45"/>
    </location>
</feature>
<feature type="region of interest" description="Disordered" evidence="1">
    <location>
        <begin position="1"/>
        <end position="68"/>
    </location>
</feature>
<evidence type="ECO:0000313" key="2">
    <source>
        <dbReference type="EMBL" id="PON94285.1"/>
    </source>
</evidence>
<proteinExistence type="predicted"/>
<dbReference type="InParanoid" id="A0A2P5F919"/>
<gene>
    <name evidence="2" type="ORF">TorRG33x02_100230</name>
</gene>
<evidence type="ECO:0000313" key="3">
    <source>
        <dbReference type="Proteomes" id="UP000237000"/>
    </source>
</evidence>
<sequence>MAEKKNFPYGGWLRASFSDQPPFHSNRSKVGSYSYQSRVEDNPQSPDAPRSQLPMKSVVGKSGSHSTPEELATWEEMSGPLTTVVVNLNLKDGGVGDGSSKVVLEIPKISSGPEIATQWRESVDQPLIKSMHGEPKLFSMDSKLAQDYAEPISPGVDANLPTEIASFLFLSWLWRSEEDD</sequence>
<dbReference type="Proteomes" id="UP000237000">
    <property type="component" value="Unassembled WGS sequence"/>
</dbReference>
<evidence type="ECO:0000256" key="1">
    <source>
        <dbReference type="SAM" id="MobiDB-lite"/>
    </source>
</evidence>
<protein>
    <submittedName>
        <fullName evidence="2">Uncharacterized protein</fullName>
    </submittedName>
</protein>
<organism evidence="2 3">
    <name type="scientific">Trema orientale</name>
    <name type="common">Charcoal tree</name>
    <name type="synonym">Celtis orientalis</name>
    <dbReference type="NCBI Taxonomy" id="63057"/>
    <lineage>
        <taxon>Eukaryota</taxon>
        <taxon>Viridiplantae</taxon>
        <taxon>Streptophyta</taxon>
        <taxon>Embryophyta</taxon>
        <taxon>Tracheophyta</taxon>
        <taxon>Spermatophyta</taxon>
        <taxon>Magnoliopsida</taxon>
        <taxon>eudicotyledons</taxon>
        <taxon>Gunneridae</taxon>
        <taxon>Pentapetalae</taxon>
        <taxon>rosids</taxon>
        <taxon>fabids</taxon>
        <taxon>Rosales</taxon>
        <taxon>Cannabaceae</taxon>
        <taxon>Trema</taxon>
    </lineage>
</organism>
<comment type="caution">
    <text evidence="2">The sequence shown here is derived from an EMBL/GenBank/DDBJ whole genome shotgun (WGS) entry which is preliminary data.</text>
</comment>
<dbReference type="OrthoDB" id="10579418at2759"/>
<name>A0A2P5F919_TREOI</name>